<gene>
    <name evidence="1" type="ORF">C1H46_014914</name>
</gene>
<reference evidence="1 2" key="1">
    <citation type="journal article" date="2019" name="G3 (Bethesda)">
        <title>Sequencing of a Wild Apple (Malus baccata) Genome Unravels the Differences Between Cultivated and Wild Apple Species Regarding Disease Resistance and Cold Tolerance.</title>
        <authorList>
            <person name="Chen X."/>
        </authorList>
    </citation>
    <scope>NUCLEOTIDE SEQUENCE [LARGE SCALE GENOMIC DNA]</scope>
    <source>
        <strain evidence="2">cv. Shandingzi</strain>
        <tissue evidence="1">Leaves</tissue>
    </source>
</reference>
<evidence type="ECO:0000313" key="2">
    <source>
        <dbReference type="Proteomes" id="UP000315295"/>
    </source>
</evidence>
<sequence>MRKSRRNPCSSSRPPLQLKSPVAAAVSVVAAAVVAAVDVHRLPWRLFESPCDCTDWKLKRVDDESPKLGNPSTVTETKISFLRLQPDESALFLLNSPACFLASDVIPASVNSRYARIFRRVRLWHRRNEDERLVADADGSAVAFEGELGDGAVERIDGGEPSGVIVVGVRGWDGGGGGVVPGDGDGEKHRELLLLVMESLHRYLAADAASALEASLILSLN</sequence>
<organism evidence="1 2">
    <name type="scientific">Malus baccata</name>
    <name type="common">Siberian crab apple</name>
    <name type="synonym">Pyrus baccata</name>
    <dbReference type="NCBI Taxonomy" id="106549"/>
    <lineage>
        <taxon>Eukaryota</taxon>
        <taxon>Viridiplantae</taxon>
        <taxon>Streptophyta</taxon>
        <taxon>Embryophyta</taxon>
        <taxon>Tracheophyta</taxon>
        <taxon>Spermatophyta</taxon>
        <taxon>Magnoliopsida</taxon>
        <taxon>eudicotyledons</taxon>
        <taxon>Gunneridae</taxon>
        <taxon>Pentapetalae</taxon>
        <taxon>rosids</taxon>
        <taxon>fabids</taxon>
        <taxon>Rosales</taxon>
        <taxon>Rosaceae</taxon>
        <taxon>Amygdaloideae</taxon>
        <taxon>Maleae</taxon>
        <taxon>Malus</taxon>
    </lineage>
</organism>
<accession>A0A540MKZ0</accession>
<comment type="caution">
    <text evidence="1">The sequence shown here is derived from an EMBL/GenBank/DDBJ whole genome shotgun (WGS) entry which is preliminary data.</text>
</comment>
<name>A0A540MKZ0_MALBA</name>
<protein>
    <submittedName>
        <fullName evidence="1">Uncharacterized protein</fullName>
    </submittedName>
</protein>
<dbReference type="Proteomes" id="UP000315295">
    <property type="component" value="Unassembled WGS sequence"/>
</dbReference>
<dbReference type="AlphaFoldDB" id="A0A540MKZ0"/>
<dbReference type="EMBL" id="VIEB01000235">
    <property type="protein sequence ID" value="TQD99440.1"/>
    <property type="molecule type" value="Genomic_DNA"/>
</dbReference>
<proteinExistence type="predicted"/>
<keyword evidence="2" id="KW-1185">Reference proteome</keyword>
<evidence type="ECO:0000313" key="1">
    <source>
        <dbReference type="EMBL" id="TQD99440.1"/>
    </source>
</evidence>